<feature type="transmembrane region" description="Helical" evidence="2">
    <location>
        <begin position="25"/>
        <end position="42"/>
    </location>
</feature>
<comment type="caution">
    <text evidence="3">The sequence shown here is derived from an EMBL/GenBank/DDBJ whole genome shotgun (WGS) entry which is preliminary data.</text>
</comment>
<accession>A0A699ZNL7</accession>
<proteinExistence type="predicted"/>
<keyword evidence="2" id="KW-0472">Membrane</keyword>
<evidence type="ECO:0000313" key="3">
    <source>
        <dbReference type="EMBL" id="GFH20334.1"/>
    </source>
</evidence>
<gene>
    <name evidence="3" type="ORF">HaLaN_17438</name>
</gene>
<evidence type="ECO:0000313" key="4">
    <source>
        <dbReference type="Proteomes" id="UP000485058"/>
    </source>
</evidence>
<protein>
    <submittedName>
        <fullName evidence="3">Uncharacterized protein</fullName>
    </submittedName>
</protein>
<name>A0A699ZNL7_HAELA</name>
<dbReference type="Proteomes" id="UP000485058">
    <property type="component" value="Unassembled WGS sequence"/>
</dbReference>
<feature type="region of interest" description="Disordered" evidence="1">
    <location>
        <begin position="125"/>
        <end position="176"/>
    </location>
</feature>
<keyword evidence="4" id="KW-1185">Reference proteome</keyword>
<feature type="compositionally biased region" description="Basic and acidic residues" evidence="1">
    <location>
        <begin position="156"/>
        <end position="176"/>
    </location>
</feature>
<dbReference type="AlphaFoldDB" id="A0A699ZNL7"/>
<sequence>MVCDLAGWPGVLVCPVQLLRAVQRWFVVVLMPAFLAHFWMAAAKGLGAALAGTMGVLLQLSLMVLMDVAISLEDPFDEAALDGISCFEALDHIAAMTSEEGMEAEDFPALVPRSTAVPAYFMPRSWQSGGERTTPGQPPDNSGGEGTWWSKLKSRRRDDQADGRDDDVSGREAGTDYEHVFLDGYNG</sequence>
<dbReference type="EMBL" id="BLLF01001616">
    <property type="protein sequence ID" value="GFH20334.1"/>
    <property type="molecule type" value="Genomic_DNA"/>
</dbReference>
<reference evidence="3 4" key="1">
    <citation type="submission" date="2020-02" db="EMBL/GenBank/DDBJ databases">
        <title>Draft genome sequence of Haematococcus lacustris strain NIES-144.</title>
        <authorList>
            <person name="Morimoto D."/>
            <person name="Nakagawa S."/>
            <person name="Yoshida T."/>
            <person name="Sawayama S."/>
        </authorList>
    </citation>
    <scope>NUCLEOTIDE SEQUENCE [LARGE SCALE GENOMIC DNA]</scope>
    <source>
        <strain evidence="3 4">NIES-144</strain>
    </source>
</reference>
<organism evidence="3 4">
    <name type="scientific">Haematococcus lacustris</name>
    <name type="common">Green alga</name>
    <name type="synonym">Haematococcus pluvialis</name>
    <dbReference type="NCBI Taxonomy" id="44745"/>
    <lineage>
        <taxon>Eukaryota</taxon>
        <taxon>Viridiplantae</taxon>
        <taxon>Chlorophyta</taxon>
        <taxon>core chlorophytes</taxon>
        <taxon>Chlorophyceae</taxon>
        <taxon>CS clade</taxon>
        <taxon>Chlamydomonadales</taxon>
        <taxon>Haematococcaceae</taxon>
        <taxon>Haematococcus</taxon>
    </lineage>
</organism>
<evidence type="ECO:0000256" key="1">
    <source>
        <dbReference type="SAM" id="MobiDB-lite"/>
    </source>
</evidence>
<keyword evidence="2" id="KW-1133">Transmembrane helix</keyword>
<feature type="compositionally biased region" description="Polar residues" evidence="1">
    <location>
        <begin position="125"/>
        <end position="135"/>
    </location>
</feature>
<keyword evidence="2" id="KW-0812">Transmembrane</keyword>
<feature type="non-terminal residue" evidence="3">
    <location>
        <position position="187"/>
    </location>
</feature>
<evidence type="ECO:0000256" key="2">
    <source>
        <dbReference type="SAM" id="Phobius"/>
    </source>
</evidence>